<dbReference type="NCBIfam" id="TIGR01634">
    <property type="entry name" value="tail_P2_I"/>
    <property type="match status" value="1"/>
</dbReference>
<evidence type="ECO:0000313" key="1">
    <source>
        <dbReference type="EMBL" id="KZN53297.1"/>
    </source>
</evidence>
<reference evidence="1 2" key="1">
    <citation type="submission" date="2013-07" db="EMBL/GenBank/DDBJ databases">
        <title>Comparative Genomic and Metabolomic Analysis of Twelve Strains of Pseudoalteromonas luteoviolacea.</title>
        <authorList>
            <person name="Vynne N.G."/>
            <person name="Mansson M."/>
            <person name="Gram L."/>
        </authorList>
    </citation>
    <scope>NUCLEOTIDE SEQUENCE [LARGE SCALE GENOMIC DNA]</scope>
    <source>
        <strain evidence="1 2">H33</strain>
    </source>
</reference>
<protein>
    <submittedName>
        <fullName evidence="1">Tail protein</fullName>
    </submittedName>
</protein>
<comment type="caution">
    <text evidence="1">The sequence shown here is derived from an EMBL/GenBank/DDBJ whole genome shotgun (WGS) entry which is preliminary data.</text>
</comment>
<organism evidence="1 2">
    <name type="scientific">Pseudoalteromonas luteoviolacea H33</name>
    <dbReference type="NCBI Taxonomy" id="1365251"/>
    <lineage>
        <taxon>Bacteria</taxon>
        <taxon>Pseudomonadati</taxon>
        <taxon>Pseudomonadota</taxon>
        <taxon>Gammaproteobacteria</taxon>
        <taxon>Alteromonadales</taxon>
        <taxon>Pseudoalteromonadaceae</taxon>
        <taxon>Pseudoalteromonas</taxon>
    </lineage>
</organism>
<gene>
    <name evidence="1" type="ORF">N476_08555</name>
</gene>
<name>A0A162ANF5_9GAMM</name>
<evidence type="ECO:0000313" key="2">
    <source>
        <dbReference type="Proteomes" id="UP000076503"/>
    </source>
</evidence>
<accession>A0A162ANF5</accession>
<dbReference type="PATRIC" id="fig|1365251.3.peg.632"/>
<sequence>MSNFTLQGKTSDLELALEHCSDRILNIPVSHKQLWDPWRCPAQFLPWLADALSVDVWDSAWPEHVQRKVIADSVPRHRYKGTISAVNNALKVLNAKVELQEWWQYGGVPHSAKLLAIANENLDSNGSTFLSPKLQGQMWQSVVATKPMRTNIDFNIGVNLNTGTQVFGGGQSASVQVASHRDEPIFNFSPVVVGHFTAAQTGSVHASKLADNPSFDFNLSSIHAISMSASNHVGMQSLQDNPSFDFNLCSIHATSMSTSSHVGTQSFEDKATAHFSTGTCVASTAVTSSLSNAFLKDAPNPHHTSKSSLTSGAYTVSIQNITLNL</sequence>
<dbReference type="InterPro" id="IPR006521">
    <property type="entry name" value="Tail_protein_I"/>
</dbReference>
<proteinExistence type="predicted"/>
<dbReference type="OrthoDB" id="90759at2"/>
<dbReference type="Proteomes" id="UP000076503">
    <property type="component" value="Unassembled WGS sequence"/>
</dbReference>
<dbReference type="EMBL" id="AUXZ01000046">
    <property type="protein sequence ID" value="KZN53297.1"/>
    <property type="molecule type" value="Genomic_DNA"/>
</dbReference>
<dbReference type="AlphaFoldDB" id="A0A162ANF5"/>
<dbReference type="Pfam" id="PF09684">
    <property type="entry name" value="Tail_P2_I"/>
    <property type="match status" value="1"/>
</dbReference>
<dbReference type="RefSeq" id="WP_063360337.1">
    <property type="nucleotide sequence ID" value="NZ_AUXZ01000046.1"/>
</dbReference>